<name>A0AAV9W3K1_9PEZI</name>
<dbReference type="GO" id="GO:0030248">
    <property type="term" value="F:cellulose binding"/>
    <property type="evidence" value="ECO:0007669"/>
    <property type="project" value="InterPro"/>
</dbReference>
<comment type="caution">
    <text evidence="6">The sequence shown here is derived from an EMBL/GenBank/DDBJ whole genome shotgun (WGS) entry which is preliminary data.</text>
</comment>
<feature type="region of interest" description="Disordered" evidence="3">
    <location>
        <begin position="62"/>
        <end position="131"/>
    </location>
</feature>
<dbReference type="Gene3D" id="3.40.50.1110">
    <property type="entry name" value="SGNH hydrolase"/>
    <property type="match status" value="1"/>
</dbReference>
<evidence type="ECO:0000313" key="7">
    <source>
        <dbReference type="Proteomes" id="UP001370758"/>
    </source>
</evidence>
<dbReference type="GO" id="GO:0005975">
    <property type="term" value="P:carbohydrate metabolic process"/>
    <property type="evidence" value="ECO:0007669"/>
    <property type="project" value="InterPro"/>
</dbReference>
<evidence type="ECO:0000313" key="6">
    <source>
        <dbReference type="EMBL" id="KAK6501531.1"/>
    </source>
</evidence>
<evidence type="ECO:0000256" key="4">
    <source>
        <dbReference type="SAM" id="SignalP"/>
    </source>
</evidence>
<evidence type="ECO:0000256" key="3">
    <source>
        <dbReference type="SAM" id="MobiDB-lite"/>
    </source>
</evidence>
<dbReference type="PROSITE" id="PS00562">
    <property type="entry name" value="CBM1_1"/>
    <property type="match status" value="1"/>
</dbReference>
<keyword evidence="2" id="KW-0378">Hydrolase</keyword>
<gene>
    <name evidence="6" type="ORF">TWF481_009368</name>
</gene>
<organism evidence="6 7">
    <name type="scientific">Arthrobotrys musiformis</name>
    <dbReference type="NCBI Taxonomy" id="47236"/>
    <lineage>
        <taxon>Eukaryota</taxon>
        <taxon>Fungi</taxon>
        <taxon>Dikarya</taxon>
        <taxon>Ascomycota</taxon>
        <taxon>Pezizomycotina</taxon>
        <taxon>Orbiliomycetes</taxon>
        <taxon>Orbiliales</taxon>
        <taxon>Orbiliaceae</taxon>
        <taxon>Arthrobotrys</taxon>
    </lineage>
</organism>
<proteinExistence type="predicted"/>
<dbReference type="AlphaFoldDB" id="A0AAV9W3K1"/>
<dbReference type="GO" id="GO:0016788">
    <property type="term" value="F:hydrolase activity, acting on ester bonds"/>
    <property type="evidence" value="ECO:0007669"/>
    <property type="project" value="InterPro"/>
</dbReference>
<evidence type="ECO:0000256" key="2">
    <source>
        <dbReference type="ARBA" id="ARBA00022801"/>
    </source>
</evidence>
<dbReference type="CDD" id="cd01846">
    <property type="entry name" value="fatty_acyltransferase_like"/>
    <property type="match status" value="1"/>
</dbReference>
<sequence length="406" mass="44001">MRGNTLAAIALGLTASTVSAQSGAWQQCGGVQYSGPTTCVSGYSCKYLNDYYWQCVPSDQVGTTTTTTTTTTRSSTTLSTTTRTTTPSTTTSSVRTSSSSSSSSRTTTTTTTTTRSTTTSTRTTTSSTATSTGTPGIKYWFSFGDSYTQTGFDPAGIQPAIGNALGNPPYPGWTSSNGPNWIDVATVKYNRSLVLTYNLAYGGATIDANLVQPYASNVLSLTDQTNQFLTYYASKPASAPWSSSNTLFSVFIGINDIANSWWKSDWLTFIDTLLTAEFALVEKMYNSGGRQFLISNIPAIERTPMMLADTQAARDGLKAALALWSTKLQTYITNFKASHSGTTFYFYDSYADYNTVLDNPTAFGMNPDVTLYGSDLTYAWSNNFHPSVIIQDYMGKRVADLLAPWW</sequence>
<keyword evidence="1 4" id="KW-0732">Signal</keyword>
<reference evidence="6 7" key="1">
    <citation type="submission" date="2023-08" db="EMBL/GenBank/DDBJ databases">
        <authorList>
            <person name="Palmer J.M."/>
        </authorList>
    </citation>
    <scope>NUCLEOTIDE SEQUENCE [LARGE SCALE GENOMIC DNA]</scope>
    <source>
        <strain evidence="6 7">TWF481</strain>
    </source>
</reference>
<keyword evidence="7" id="KW-1185">Reference proteome</keyword>
<dbReference type="GO" id="GO:0005576">
    <property type="term" value="C:extracellular region"/>
    <property type="evidence" value="ECO:0007669"/>
    <property type="project" value="InterPro"/>
</dbReference>
<dbReference type="PROSITE" id="PS51164">
    <property type="entry name" value="CBM1_2"/>
    <property type="match status" value="1"/>
</dbReference>
<dbReference type="Pfam" id="PF00657">
    <property type="entry name" value="Lipase_GDSL"/>
    <property type="match status" value="1"/>
</dbReference>
<evidence type="ECO:0000256" key="1">
    <source>
        <dbReference type="ARBA" id="ARBA00022729"/>
    </source>
</evidence>
<dbReference type="InterPro" id="IPR051058">
    <property type="entry name" value="GDSL_Est/Lipase"/>
</dbReference>
<feature type="signal peptide" evidence="4">
    <location>
        <begin position="1"/>
        <end position="20"/>
    </location>
</feature>
<dbReference type="Proteomes" id="UP001370758">
    <property type="component" value="Unassembled WGS sequence"/>
</dbReference>
<dbReference type="SUPFAM" id="SSF52266">
    <property type="entry name" value="SGNH hydrolase"/>
    <property type="match status" value="1"/>
</dbReference>
<dbReference type="PANTHER" id="PTHR45648:SF85">
    <property type="entry name" value="A, PUTATIVE (AFU_ORTHOLOGUE AFUA_2G10760)-RELATED"/>
    <property type="match status" value="1"/>
</dbReference>
<dbReference type="InterPro" id="IPR035971">
    <property type="entry name" value="CBD_sf"/>
</dbReference>
<dbReference type="InterPro" id="IPR000254">
    <property type="entry name" value="CBD"/>
</dbReference>
<dbReference type="InterPro" id="IPR001087">
    <property type="entry name" value="GDSL"/>
</dbReference>
<dbReference type="SUPFAM" id="SSF57180">
    <property type="entry name" value="Cellulose-binding domain"/>
    <property type="match status" value="1"/>
</dbReference>
<dbReference type="EMBL" id="JAVHJL010000006">
    <property type="protein sequence ID" value="KAK6501531.1"/>
    <property type="molecule type" value="Genomic_DNA"/>
</dbReference>
<protein>
    <recommendedName>
        <fullName evidence="5">CBM1 domain-containing protein</fullName>
    </recommendedName>
</protein>
<dbReference type="Pfam" id="PF00734">
    <property type="entry name" value="CBM_1"/>
    <property type="match status" value="1"/>
</dbReference>
<accession>A0AAV9W3K1</accession>
<dbReference type="PANTHER" id="PTHR45648">
    <property type="entry name" value="GDSL LIPASE/ACYLHYDROLASE FAMILY PROTEIN (AFU_ORTHOLOGUE AFUA_4G14700)"/>
    <property type="match status" value="1"/>
</dbReference>
<evidence type="ECO:0000259" key="5">
    <source>
        <dbReference type="PROSITE" id="PS51164"/>
    </source>
</evidence>
<dbReference type="SMART" id="SM00236">
    <property type="entry name" value="fCBD"/>
    <property type="match status" value="1"/>
</dbReference>
<feature type="compositionally biased region" description="Low complexity" evidence="3">
    <location>
        <begin position="63"/>
        <end position="131"/>
    </location>
</feature>
<feature type="chain" id="PRO_5043620215" description="CBM1 domain-containing protein" evidence="4">
    <location>
        <begin position="21"/>
        <end position="406"/>
    </location>
</feature>
<dbReference type="InterPro" id="IPR036514">
    <property type="entry name" value="SGNH_hydro_sf"/>
</dbReference>
<feature type="domain" description="CBM1" evidence="5">
    <location>
        <begin position="20"/>
        <end position="56"/>
    </location>
</feature>